<feature type="domain" description="Amino acid transporter transmembrane" evidence="11">
    <location>
        <begin position="28"/>
        <end position="461"/>
    </location>
</feature>
<feature type="transmembrane region" description="Helical" evidence="10">
    <location>
        <begin position="378"/>
        <end position="395"/>
    </location>
</feature>
<feature type="transmembrane region" description="Helical" evidence="10">
    <location>
        <begin position="34"/>
        <end position="53"/>
    </location>
</feature>
<dbReference type="GO" id="GO:0006865">
    <property type="term" value="P:amino acid transport"/>
    <property type="evidence" value="ECO:0007669"/>
    <property type="project" value="UniProtKB-KW"/>
</dbReference>
<keyword evidence="7 10" id="KW-1133">Transmembrane helix</keyword>
<dbReference type="AlphaFoldDB" id="A0A6P6WDH7"/>
<evidence type="ECO:0000256" key="4">
    <source>
        <dbReference type="ARBA" id="ARBA00022692"/>
    </source>
</evidence>
<feature type="transmembrane region" description="Helical" evidence="10">
    <location>
        <begin position="236"/>
        <end position="254"/>
    </location>
</feature>
<evidence type="ECO:0000256" key="6">
    <source>
        <dbReference type="ARBA" id="ARBA00022970"/>
    </source>
</evidence>
<gene>
    <name evidence="13" type="primary">LOC113731550</name>
</gene>
<evidence type="ECO:0000256" key="7">
    <source>
        <dbReference type="ARBA" id="ARBA00022989"/>
    </source>
</evidence>
<keyword evidence="2" id="KW-0813">Transport</keyword>
<evidence type="ECO:0000313" key="12">
    <source>
        <dbReference type="Proteomes" id="UP001652660"/>
    </source>
</evidence>
<evidence type="ECO:0000256" key="8">
    <source>
        <dbReference type="ARBA" id="ARBA00023136"/>
    </source>
</evidence>
<feature type="transmembrane region" description="Helical" evidence="10">
    <location>
        <begin position="401"/>
        <end position="423"/>
    </location>
</feature>
<feature type="transmembrane region" description="Helical" evidence="10">
    <location>
        <begin position="59"/>
        <end position="84"/>
    </location>
</feature>
<accession>A0A6P6WDH7</accession>
<keyword evidence="6" id="KW-0029">Amino-acid transport</keyword>
<organism evidence="12 13">
    <name type="scientific">Coffea arabica</name>
    <name type="common">Arabian coffee</name>
    <dbReference type="NCBI Taxonomy" id="13443"/>
    <lineage>
        <taxon>Eukaryota</taxon>
        <taxon>Viridiplantae</taxon>
        <taxon>Streptophyta</taxon>
        <taxon>Embryophyta</taxon>
        <taxon>Tracheophyta</taxon>
        <taxon>Spermatophyta</taxon>
        <taxon>Magnoliopsida</taxon>
        <taxon>eudicotyledons</taxon>
        <taxon>Gunneridae</taxon>
        <taxon>Pentapetalae</taxon>
        <taxon>asterids</taxon>
        <taxon>lamiids</taxon>
        <taxon>Gentianales</taxon>
        <taxon>Rubiaceae</taxon>
        <taxon>Ixoroideae</taxon>
        <taxon>Gardenieae complex</taxon>
        <taxon>Bertiereae - Coffeeae clade</taxon>
        <taxon>Coffeeae</taxon>
        <taxon>Coffea</taxon>
    </lineage>
</organism>
<evidence type="ECO:0000256" key="1">
    <source>
        <dbReference type="ARBA" id="ARBA00004236"/>
    </source>
</evidence>
<dbReference type="PANTHER" id="PTHR48017">
    <property type="entry name" value="OS05G0424000 PROTEIN-RELATED"/>
    <property type="match status" value="1"/>
</dbReference>
<reference evidence="12" key="1">
    <citation type="journal article" date="2025" name="Foods">
        <title>Unveiling the Microbial Signatures of Arabica Coffee Cherries: Insights into Ripeness Specific Diversity, Functional Traits, and Implications for Quality and Safety.</title>
        <authorList>
            <consortium name="RefSeq"/>
            <person name="Tenea G.N."/>
            <person name="Cifuentes V."/>
            <person name="Reyes P."/>
            <person name="Cevallos-Vallejos M."/>
        </authorList>
    </citation>
    <scope>NUCLEOTIDE SEQUENCE [LARGE SCALE GENOMIC DNA]</scope>
</reference>
<name>A0A6P6WDH7_COFAR</name>
<feature type="transmembrane region" description="Helical" evidence="10">
    <location>
        <begin position="160"/>
        <end position="177"/>
    </location>
</feature>
<evidence type="ECO:0000256" key="5">
    <source>
        <dbReference type="ARBA" id="ARBA00022847"/>
    </source>
</evidence>
<comment type="similarity">
    <text evidence="9">Belongs to the amino acid/polyamine transporter 2 family. Amino acid/auxin permease (AAAP) (TC 2.A.18.2) subfamily.</text>
</comment>
<protein>
    <submittedName>
        <fullName evidence="13">Amino acid permease 6 isoform X1</fullName>
    </submittedName>
</protein>
<dbReference type="GO" id="GO:0005886">
    <property type="term" value="C:plasma membrane"/>
    <property type="evidence" value="ECO:0007669"/>
    <property type="project" value="UniProtKB-SubCell"/>
</dbReference>
<keyword evidence="8 10" id="KW-0472">Membrane</keyword>
<reference evidence="13" key="2">
    <citation type="submission" date="2025-08" db="UniProtKB">
        <authorList>
            <consortium name="RefSeq"/>
        </authorList>
    </citation>
    <scope>IDENTIFICATION</scope>
    <source>
        <tissue evidence="13">Leaves</tissue>
    </source>
</reference>
<feature type="transmembrane region" description="Helical" evidence="10">
    <location>
        <begin position="184"/>
        <end position="209"/>
    </location>
</feature>
<keyword evidence="12" id="KW-1185">Reference proteome</keyword>
<evidence type="ECO:0000256" key="9">
    <source>
        <dbReference type="ARBA" id="ARBA00061463"/>
    </source>
</evidence>
<dbReference type="Proteomes" id="UP001652660">
    <property type="component" value="Chromosome 2c"/>
</dbReference>
<comment type="subcellular location">
    <subcellularLocation>
        <location evidence="1">Cell membrane</location>
    </subcellularLocation>
</comment>
<evidence type="ECO:0000313" key="13">
    <source>
        <dbReference type="RefSeq" id="XP_027112676.1"/>
    </source>
</evidence>
<evidence type="ECO:0000256" key="3">
    <source>
        <dbReference type="ARBA" id="ARBA00022475"/>
    </source>
</evidence>
<dbReference type="OrthoDB" id="40134at2759"/>
<keyword evidence="5" id="KW-0769">Symport</keyword>
<keyword evidence="3" id="KW-1003">Cell membrane</keyword>
<dbReference type="GeneID" id="113731550"/>
<feature type="transmembrane region" description="Helical" evidence="10">
    <location>
        <begin position="119"/>
        <end position="140"/>
    </location>
</feature>
<proteinExistence type="inferred from homology"/>
<feature type="transmembrane region" description="Helical" evidence="10">
    <location>
        <begin position="274"/>
        <end position="296"/>
    </location>
</feature>
<feature type="transmembrane region" description="Helical" evidence="10">
    <location>
        <begin position="435"/>
        <end position="461"/>
    </location>
</feature>
<evidence type="ECO:0000259" key="11">
    <source>
        <dbReference type="Pfam" id="PF01490"/>
    </source>
</evidence>
<evidence type="ECO:0000256" key="2">
    <source>
        <dbReference type="ARBA" id="ARBA00022448"/>
    </source>
</evidence>
<dbReference type="FunFam" id="1.20.1740.10:FF:000055">
    <property type="entry name" value="Amino acid permease 6"/>
    <property type="match status" value="1"/>
</dbReference>
<evidence type="ECO:0000256" key="10">
    <source>
        <dbReference type="SAM" id="Phobius"/>
    </source>
</evidence>
<dbReference type="GO" id="GO:0015293">
    <property type="term" value="F:symporter activity"/>
    <property type="evidence" value="ECO:0007669"/>
    <property type="project" value="UniProtKB-KW"/>
</dbReference>
<sequence length="474" mass="51939">MQANGTIFSVERGYDDSKFDEDGRVKRTGTLTTASAHIITAVIGSGVLSLAWATAQLGWIAGPVAMMAFSCITWFTSILLADCYRSPDSVTGRRNRTYMEVVRANLGGLKVQLCGIAQYGNLVGITIGYTVTTAISMVAIKRSDCFHENHVRDGCHTSNNFFIILFGLIQVILSQIPNFHKLSLLSIIAAVMSFCYSSIGLGLSVAQIAGGAHPQTSLTGKPAGKSMTAMDKMWDTFSALGDIAFAYAFSTVLVEIQDTLKSTPPENQVMKRAAFIGISVSTVFYMLCGVLGYSAFGNDSPGNLLTGFGFYEPFWLVDLANVCIAVHLVGAYQVFAQPIFAFVESWSKKKWPESTFINRENSIDLPGGCVMNFSPFRLVWRTSYVIFTIVVAMIFPNFNDVLGLLGAASFWPLTVFFPIEMYIAQAKIRKFSFTWIWMQILSFVCLSISLLAAAASIRGLIKHLDTLKPFKSES</sequence>
<dbReference type="Pfam" id="PF01490">
    <property type="entry name" value="Aa_trans"/>
    <property type="match status" value="1"/>
</dbReference>
<dbReference type="InterPro" id="IPR013057">
    <property type="entry name" value="AA_transpt_TM"/>
</dbReference>
<feature type="transmembrane region" description="Helical" evidence="10">
    <location>
        <begin position="316"/>
        <end position="343"/>
    </location>
</feature>
<keyword evidence="4 10" id="KW-0812">Transmembrane</keyword>
<dbReference type="RefSeq" id="XP_027112676.1">
    <property type="nucleotide sequence ID" value="XM_027256875.2"/>
</dbReference>